<dbReference type="PROSITE" id="PS00395">
    <property type="entry name" value="ALANINE_RACEMASE"/>
    <property type="match status" value="1"/>
</dbReference>
<dbReference type="InterPro" id="IPR009006">
    <property type="entry name" value="Ala_racemase/Decarboxylase_C"/>
</dbReference>
<proteinExistence type="inferred from homology"/>
<keyword evidence="4" id="KW-1003">Cell membrane</keyword>
<evidence type="ECO:0000259" key="16">
    <source>
        <dbReference type="SMART" id="SM01005"/>
    </source>
</evidence>
<evidence type="ECO:0000256" key="14">
    <source>
        <dbReference type="PIRSR" id="PIRSR600821-50"/>
    </source>
</evidence>
<dbReference type="Gene3D" id="2.40.37.10">
    <property type="entry name" value="Lyase, Ornithine Decarboxylase, Chain A, domain 1"/>
    <property type="match status" value="1"/>
</dbReference>
<gene>
    <name evidence="17" type="ORF">C683_1245</name>
</gene>
<dbReference type="FunFam" id="2.40.37.10:FF:000006">
    <property type="entry name" value="Alanine racemase"/>
    <property type="match status" value="1"/>
</dbReference>
<feature type="active site" description="Proton acceptor; specific for L-alanine" evidence="13">
    <location>
        <position position="268"/>
    </location>
</feature>
<dbReference type="SUPFAM" id="SSF50621">
    <property type="entry name" value="Alanine racemase C-terminal domain-like"/>
    <property type="match status" value="1"/>
</dbReference>
<comment type="caution">
    <text evidence="17">The sequence shown here is derived from an EMBL/GenBank/DDBJ whole genome shotgun (WGS) entry which is preliminary data.</text>
</comment>
<comment type="pathway">
    <text evidence="13">Amino-acid biosynthesis; D-alanine biosynthesis; D-alanine from L-alanine: step 1/1.</text>
</comment>
<dbReference type="AlphaFoldDB" id="K8Z7X6"/>
<evidence type="ECO:0000256" key="8">
    <source>
        <dbReference type="ARBA" id="ARBA00023136"/>
    </source>
</evidence>
<keyword evidence="6 13" id="KW-0663">Pyridoxal phosphate</keyword>
<evidence type="ECO:0000313" key="18">
    <source>
        <dbReference type="Proteomes" id="UP000016057"/>
    </source>
</evidence>
<dbReference type="PANTHER" id="PTHR30511:SF0">
    <property type="entry name" value="ALANINE RACEMASE, CATABOLIC-RELATED"/>
    <property type="match status" value="1"/>
</dbReference>
<dbReference type="SMART" id="SM01005">
    <property type="entry name" value="Ala_racemase_C"/>
    <property type="match status" value="1"/>
</dbReference>
<dbReference type="Pfam" id="PF00842">
    <property type="entry name" value="Ala_racemase_C"/>
    <property type="match status" value="1"/>
</dbReference>
<evidence type="ECO:0000256" key="7">
    <source>
        <dbReference type="ARBA" id="ARBA00022989"/>
    </source>
</evidence>
<comment type="similarity">
    <text evidence="13">Belongs to the alanine racemase family.</text>
</comment>
<comment type="catalytic activity">
    <reaction evidence="1 13">
        <text>L-alanine = D-alanine</text>
        <dbReference type="Rhea" id="RHEA:20249"/>
        <dbReference type="ChEBI" id="CHEBI:57416"/>
        <dbReference type="ChEBI" id="CHEBI:57972"/>
        <dbReference type="EC" id="5.1.1.1"/>
    </reaction>
</comment>
<dbReference type="Proteomes" id="UP000016057">
    <property type="component" value="Unassembled WGS sequence"/>
</dbReference>
<dbReference type="GO" id="GO:0005886">
    <property type="term" value="C:plasma membrane"/>
    <property type="evidence" value="ECO:0007669"/>
    <property type="project" value="UniProtKB-SubCell"/>
</dbReference>
<dbReference type="InterPro" id="IPR020622">
    <property type="entry name" value="Ala_racemase_pyridoxalP-BS"/>
</dbReference>
<dbReference type="InterPro" id="IPR000821">
    <property type="entry name" value="Ala_racemase"/>
</dbReference>
<keyword evidence="9 13" id="KW-0413">Isomerase</keyword>
<dbReference type="eggNOG" id="COG0787">
    <property type="taxonomic scope" value="Bacteria"/>
</dbReference>
<evidence type="ECO:0000256" key="13">
    <source>
        <dbReference type="HAMAP-Rule" id="MF_01201"/>
    </source>
</evidence>
<dbReference type="RefSeq" id="WP_009492120.1">
    <property type="nucleotide sequence ID" value="NZ_AMYT01000022.1"/>
</dbReference>
<dbReference type="HAMAP" id="MF_01201">
    <property type="entry name" value="Ala_racemase"/>
    <property type="match status" value="1"/>
</dbReference>
<dbReference type="GO" id="GO:0009252">
    <property type="term" value="P:peptidoglycan biosynthetic process"/>
    <property type="evidence" value="ECO:0007669"/>
    <property type="project" value="TreeGrafter"/>
</dbReference>
<comment type="cofactor">
    <cofactor evidence="2 13 14">
        <name>pyridoxal 5'-phosphate</name>
        <dbReference type="ChEBI" id="CHEBI:597326"/>
    </cofactor>
</comment>
<dbReference type="GO" id="GO:0008784">
    <property type="term" value="F:alanine racemase activity"/>
    <property type="evidence" value="ECO:0007669"/>
    <property type="project" value="UniProtKB-UniRule"/>
</dbReference>
<reference evidence="17 18" key="1">
    <citation type="journal article" date="2013" name="Genome Announc.">
        <title>Draft Genome Sequence of Catellicoccus marimammalium, a Novel Species Commonly Found in Gull Feces.</title>
        <authorList>
            <person name="Weigand M.R."/>
            <person name="Ryu H."/>
            <person name="Bozcek L."/>
            <person name="Konstantinidis K.T."/>
            <person name="Santo Domingo J.W."/>
        </authorList>
    </citation>
    <scope>NUCLEOTIDE SEQUENCE [LARGE SCALE GENOMIC DNA]</scope>
    <source>
        <strain evidence="17 18">M35/04/3</strain>
    </source>
</reference>
<dbReference type="SUPFAM" id="SSF51419">
    <property type="entry name" value="PLP-binding barrel"/>
    <property type="match status" value="1"/>
</dbReference>
<dbReference type="EMBL" id="AMYT01000022">
    <property type="protein sequence ID" value="EKU26970.1"/>
    <property type="molecule type" value="Genomic_DNA"/>
</dbReference>
<dbReference type="PRINTS" id="PR00992">
    <property type="entry name" value="ALARACEMASE"/>
</dbReference>
<dbReference type="STRING" id="1234409.C683_1245"/>
<evidence type="ECO:0000256" key="3">
    <source>
        <dbReference type="ARBA" id="ARBA00004651"/>
    </source>
</evidence>
<comment type="subcellular location">
    <subcellularLocation>
        <location evidence="3">Cell membrane</location>
        <topology evidence="3">Multi-pass membrane protein</topology>
    </subcellularLocation>
</comment>
<evidence type="ECO:0000256" key="11">
    <source>
        <dbReference type="ARBA" id="ARBA00060905"/>
    </source>
</evidence>
<comment type="similarity">
    <text evidence="11">In the N-terminal section; belongs to the acyltransferase 3 family.</text>
</comment>
<feature type="modified residue" description="N6-(pyridoxal phosphate)lysine" evidence="13 14">
    <location>
        <position position="41"/>
    </location>
</feature>
<keyword evidence="18" id="KW-1185">Reference proteome</keyword>
<feature type="active site" description="Proton acceptor; specific for D-alanine" evidence="13">
    <location>
        <position position="41"/>
    </location>
</feature>
<dbReference type="GO" id="GO:0030632">
    <property type="term" value="P:D-alanine biosynthetic process"/>
    <property type="evidence" value="ECO:0007669"/>
    <property type="project" value="UniProtKB-UniRule"/>
</dbReference>
<dbReference type="InterPro" id="IPR011079">
    <property type="entry name" value="Ala_racemase_C"/>
</dbReference>
<dbReference type="InterPro" id="IPR001608">
    <property type="entry name" value="Ala_racemase_N"/>
</dbReference>
<dbReference type="GO" id="GO:0046677">
    <property type="term" value="P:response to antibiotic"/>
    <property type="evidence" value="ECO:0007669"/>
    <property type="project" value="UniProtKB-KW"/>
</dbReference>
<feature type="binding site" evidence="13 15">
    <location>
        <position position="315"/>
    </location>
    <ligand>
        <name>substrate</name>
    </ligand>
</feature>
<evidence type="ECO:0000256" key="12">
    <source>
        <dbReference type="ARBA" id="ARBA00061081"/>
    </source>
</evidence>
<feature type="domain" description="Alanine racemase C-terminal" evidence="16">
    <location>
        <begin position="247"/>
        <end position="372"/>
    </location>
</feature>
<dbReference type="PANTHER" id="PTHR30511">
    <property type="entry name" value="ALANINE RACEMASE"/>
    <property type="match status" value="1"/>
</dbReference>
<accession>K8Z7X6</accession>
<dbReference type="NCBIfam" id="TIGR00492">
    <property type="entry name" value="alr"/>
    <property type="match status" value="1"/>
</dbReference>
<organism evidence="17 18">
    <name type="scientific">Catellicoccus marimammalium M35/04/3</name>
    <dbReference type="NCBI Taxonomy" id="1234409"/>
    <lineage>
        <taxon>Bacteria</taxon>
        <taxon>Bacillati</taxon>
        <taxon>Bacillota</taxon>
        <taxon>Bacilli</taxon>
        <taxon>Lactobacillales</taxon>
        <taxon>Enterococcaceae</taxon>
        <taxon>Catellicoccus</taxon>
    </lineage>
</organism>
<evidence type="ECO:0000256" key="15">
    <source>
        <dbReference type="PIRSR" id="PIRSR600821-52"/>
    </source>
</evidence>
<sequence>MAVVANHRPTKAIVSKGAIRHNIEEEMKRLPKDAQLWAVVKADAYGHGALEVAKVAKEAGATGYCVAYVDEGIALREAGFTEPILVLGVTEPMSTVVLAAKYHLSLAAPSVDWLERADLALKEVNESLTVHLAVDSGMGRIGFVYEEEMAEAKARMSEWTNIEVEGIFTHFATADELDESYFVTQQDRFQKALAILGEDYKYIHTCNTATALWHEAWHSNVVRFGVGIYGMNPSGSVLPLPYELQPAMRIESEIVYVKKQPKGRSVSYGATYTSQEEEYIATLPIGYADGWLRRYSGFSVLVDGQRAEIVGRVTMDQIMIRLPKYYPVGTKVTLIGKDGEEENTFTQAADYIGTINYELTSILGQRLERIYEED</sequence>
<evidence type="ECO:0000256" key="9">
    <source>
        <dbReference type="ARBA" id="ARBA00023235"/>
    </source>
</evidence>
<dbReference type="UniPathway" id="UPA00042">
    <property type="reaction ID" value="UER00497"/>
</dbReference>
<keyword evidence="8" id="KW-0472">Membrane</keyword>
<dbReference type="EC" id="5.1.1.1" evidence="13"/>
<keyword evidence="7" id="KW-1133">Transmembrane helix</keyword>
<comment type="function">
    <text evidence="13">Catalyzes the interconversion of L-alanine and D-alanine. May also act on other amino acids.</text>
</comment>
<dbReference type="OrthoDB" id="9813814at2"/>
<dbReference type="Pfam" id="PF01168">
    <property type="entry name" value="Ala_racemase_N"/>
    <property type="match status" value="1"/>
</dbReference>
<keyword evidence="5" id="KW-0812">Transmembrane</keyword>
<evidence type="ECO:0000256" key="2">
    <source>
        <dbReference type="ARBA" id="ARBA00001933"/>
    </source>
</evidence>
<evidence type="ECO:0000313" key="17">
    <source>
        <dbReference type="EMBL" id="EKU26970.1"/>
    </source>
</evidence>
<evidence type="ECO:0000256" key="1">
    <source>
        <dbReference type="ARBA" id="ARBA00000316"/>
    </source>
</evidence>
<evidence type="ECO:0000256" key="5">
    <source>
        <dbReference type="ARBA" id="ARBA00022692"/>
    </source>
</evidence>
<dbReference type="GO" id="GO:0005829">
    <property type="term" value="C:cytosol"/>
    <property type="evidence" value="ECO:0007669"/>
    <property type="project" value="TreeGrafter"/>
</dbReference>
<dbReference type="GO" id="GO:0030170">
    <property type="term" value="F:pyridoxal phosphate binding"/>
    <property type="evidence" value="ECO:0007669"/>
    <property type="project" value="UniProtKB-UniRule"/>
</dbReference>
<comment type="similarity">
    <text evidence="12">In the C-terminal section; belongs to the alanine racemase family.</text>
</comment>
<evidence type="ECO:0000256" key="6">
    <source>
        <dbReference type="ARBA" id="ARBA00022898"/>
    </source>
</evidence>
<dbReference type="InterPro" id="IPR029066">
    <property type="entry name" value="PLP-binding_barrel"/>
</dbReference>
<dbReference type="FunFam" id="3.20.20.10:FF:000002">
    <property type="entry name" value="Alanine racemase"/>
    <property type="match status" value="1"/>
</dbReference>
<evidence type="ECO:0000256" key="10">
    <source>
        <dbReference type="ARBA" id="ARBA00023251"/>
    </source>
</evidence>
<dbReference type="Gene3D" id="3.20.20.10">
    <property type="entry name" value="Alanine racemase"/>
    <property type="match status" value="1"/>
</dbReference>
<keyword evidence="10" id="KW-0046">Antibiotic resistance</keyword>
<evidence type="ECO:0000256" key="4">
    <source>
        <dbReference type="ARBA" id="ARBA00022475"/>
    </source>
</evidence>
<dbReference type="CDD" id="cd00430">
    <property type="entry name" value="PLPDE_III_AR"/>
    <property type="match status" value="1"/>
</dbReference>
<name>K8Z7X6_9ENTE</name>
<protein>
    <recommendedName>
        <fullName evidence="13">Alanine racemase</fullName>
        <ecNumber evidence="13">5.1.1.1</ecNumber>
    </recommendedName>
</protein>
<dbReference type="PATRIC" id="fig|1234409.3.peg.1197"/>
<feature type="binding site" evidence="13 15">
    <location>
        <position position="140"/>
    </location>
    <ligand>
        <name>substrate</name>
    </ligand>
</feature>